<proteinExistence type="predicted"/>
<dbReference type="Gene3D" id="3.40.50.150">
    <property type="entry name" value="Vaccinia Virus protein VP39"/>
    <property type="match status" value="1"/>
</dbReference>
<name>A0A2P8FV63_9BACT</name>
<dbReference type="OrthoDB" id="930965at2"/>
<keyword evidence="3" id="KW-1185">Reference proteome</keyword>
<dbReference type="Pfam" id="PF05050">
    <property type="entry name" value="Methyltransf_21"/>
    <property type="match status" value="1"/>
</dbReference>
<dbReference type="InterPro" id="IPR029063">
    <property type="entry name" value="SAM-dependent_MTases_sf"/>
</dbReference>
<dbReference type="InterPro" id="IPR006342">
    <property type="entry name" value="FkbM_mtfrase"/>
</dbReference>
<dbReference type="NCBIfam" id="TIGR01444">
    <property type="entry name" value="fkbM_fam"/>
    <property type="match status" value="1"/>
</dbReference>
<dbReference type="PANTHER" id="PTHR34203">
    <property type="entry name" value="METHYLTRANSFERASE, FKBM FAMILY PROTEIN"/>
    <property type="match status" value="1"/>
</dbReference>
<dbReference type="Proteomes" id="UP000241964">
    <property type="component" value="Unassembled WGS sequence"/>
</dbReference>
<comment type="caution">
    <text evidence="2">The sequence shown here is derived from an EMBL/GenBank/DDBJ whole genome shotgun (WGS) entry which is preliminary data.</text>
</comment>
<feature type="domain" description="Methyltransferase FkbM" evidence="1">
    <location>
        <begin position="70"/>
        <end position="213"/>
    </location>
</feature>
<dbReference type="RefSeq" id="WP_106597524.1">
    <property type="nucleotide sequence ID" value="NZ_PYAS01000011.1"/>
</dbReference>
<accession>A0A2P8FV63</accession>
<protein>
    <submittedName>
        <fullName evidence="2">FkbM family methyltransferase</fullName>
    </submittedName>
</protein>
<organism evidence="2 3">
    <name type="scientific">Dyadobacter jiangsuensis</name>
    <dbReference type="NCBI Taxonomy" id="1591085"/>
    <lineage>
        <taxon>Bacteria</taxon>
        <taxon>Pseudomonadati</taxon>
        <taxon>Bacteroidota</taxon>
        <taxon>Cytophagia</taxon>
        <taxon>Cytophagales</taxon>
        <taxon>Spirosomataceae</taxon>
        <taxon>Dyadobacter</taxon>
    </lineage>
</organism>
<dbReference type="InterPro" id="IPR052514">
    <property type="entry name" value="SAM-dependent_MTase"/>
</dbReference>
<evidence type="ECO:0000313" key="3">
    <source>
        <dbReference type="Proteomes" id="UP000241964"/>
    </source>
</evidence>
<dbReference type="EMBL" id="PYAS01000011">
    <property type="protein sequence ID" value="PSL25620.1"/>
    <property type="molecule type" value="Genomic_DNA"/>
</dbReference>
<evidence type="ECO:0000259" key="1">
    <source>
        <dbReference type="Pfam" id="PF05050"/>
    </source>
</evidence>
<evidence type="ECO:0000313" key="2">
    <source>
        <dbReference type="EMBL" id="PSL25620.1"/>
    </source>
</evidence>
<dbReference type="AlphaFoldDB" id="A0A2P8FV63"/>
<sequence length="287" mass="32925">MNSLTKFVKQTVKDVTRHVNFTRSVTFNNKNFKIPVINNIGLPNFTIEDDDWFFQLVKSMQMPEGSSFIDVGVNVGQSLIAFRSYRSNPYYGFEPSPHCAFYLNKLIKMNNLEDVHLLPVGLSSSAEILKFYCKTGADSSATMVGELRPDYYRPEDISYVPVFPFDDLDLNNISNISFIKIDVEGAELEVLTGLKKTLEKHNPVITCEVLDCHKAASNLDVLQERASKLVELVKSLNYTIYRTKPEKGLNFDKIEEIILKQYDSQSQYLNDYLFLPSTRKIEELLMR</sequence>
<dbReference type="GO" id="GO:0008168">
    <property type="term" value="F:methyltransferase activity"/>
    <property type="evidence" value="ECO:0007669"/>
    <property type="project" value="UniProtKB-KW"/>
</dbReference>
<dbReference type="SUPFAM" id="SSF53335">
    <property type="entry name" value="S-adenosyl-L-methionine-dependent methyltransferases"/>
    <property type="match status" value="1"/>
</dbReference>
<keyword evidence="2" id="KW-0489">Methyltransferase</keyword>
<gene>
    <name evidence="2" type="ORF">CLV60_11171</name>
</gene>
<dbReference type="GO" id="GO:0032259">
    <property type="term" value="P:methylation"/>
    <property type="evidence" value="ECO:0007669"/>
    <property type="project" value="UniProtKB-KW"/>
</dbReference>
<dbReference type="PANTHER" id="PTHR34203:SF15">
    <property type="entry name" value="SLL1173 PROTEIN"/>
    <property type="match status" value="1"/>
</dbReference>
<keyword evidence="2" id="KW-0808">Transferase</keyword>
<reference evidence="2 3" key="1">
    <citation type="submission" date="2018-03" db="EMBL/GenBank/DDBJ databases">
        <title>Genomic Encyclopedia of Archaeal and Bacterial Type Strains, Phase II (KMG-II): from individual species to whole genera.</title>
        <authorList>
            <person name="Goeker M."/>
        </authorList>
    </citation>
    <scope>NUCLEOTIDE SEQUENCE [LARGE SCALE GENOMIC DNA]</scope>
    <source>
        <strain evidence="2 3">DSM 29057</strain>
    </source>
</reference>